<comment type="caution">
    <text evidence="2">The sequence shown here is derived from an EMBL/GenBank/DDBJ whole genome shotgun (WGS) entry which is preliminary data.</text>
</comment>
<keyword evidence="3" id="KW-1185">Reference proteome</keyword>
<accession>A0A445L0J1</accession>
<dbReference type="CDD" id="cd09917">
    <property type="entry name" value="F-box_SF"/>
    <property type="match status" value="1"/>
</dbReference>
<evidence type="ECO:0000313" key="2">
    <source>
        <dbReference type="EMBL" id="RZC16631.1"/>
    </source>
</evidence>
<proteinExistence type="predicted"/>
<dbReference type="SMART" id="SM00256">
    <property type="entry name" value="FBOX"/>
    <property type="match status" value="1"/>
</dbReference>
<dbReference type="Pfam" id="PF00646">
    <property type="entry name" value="F-box"/>
    <property type="match status" value="1"/>
</dbReference>
<dbReference type="PANTHER" id="PTHR31672">
    <property type="entry name" value="BNACNNG10540D PROTEIN"/>
    <property type="match status" value="1"/>
</dbReference>
<name>A0A445L0J1_GLYSO</name>
<dbReference type="InterPro" id="IPR050796">
    <property type="entry name" value="SCF_F-box_component"/>
</dbReference>
<sequence length="439" mass="49772">MLIVCLINTHCSSSQRLCHINFSSHNPTHAHLKPKTTNTLHFRYMDDHRNSTPKNAIGLCLLPQELIQNIFLSLVLPEIIRLKLVNKSFSRIISDHAFVRQCNNFSTSTTWLFVYKKRWLRDAVLHAFTDRSSDRWFRIPISELLKPIHFHGEDLYFLAASNNVFLFASNTVLEVVAVNLITVTVKKIPPSPLGPRGTSSWRRSGMKLVTDSSGSGQFRFMFAEFVDNRPVLFAYESETDTWKSTEAEEDNNKEFSFSFSPRGASHVFLNVVHGPMESVLVAATPECDKPVVLRPRFNVTEANDDLTVGFSWGNVMDMLHVYGDGYMMIVKSEGGNTRNVRVLKGVELWGLSLNGRKWEFVSAVPGVIEKPYAAMMGCLEEKNGVVRAALVSNCEGVWDMTWLSFDTRWNRWTFMPLPDCKMKGWNMAGISFSSGLTLP</sequence>
<dbReference type="SUPFAM" id="SSF81383">
    <property type="entry name" value="F-box domain"/>
    <property type="match status" value="1"/>
</dbReference>
<dbReference type="Proteomes" id="UP000289340">
    <property type="component" value="Chromosome 4"/>
</dbReference>
<dbReference type="InterPro" id="IPR036047">
    <property type="entry name" value="F-box-like_dom_sf"/>
</dbReference>
<evidence type="ECO:0000259" key="1">
    <source>
        <dbReference type="PROSITE" id="PS50181"/>
    </source>
</evidence>
<gene>
    <name evidence="2" type="ORF">D0Y65_009785</name>
</gene>
<reference evidence="2 3" key="1">
    <citation type="submission" date="2018-09" db="EMBL/GenBank/DDBJ databases">
        <title>A high-quality reference genome of wild soybean provides a powerful tool to mine soybean genomes.</title>
        <authorList>
            <person name="Xie M."/>
            <person name="Chung C.Y.L."/>
            <person name="Li M.-W."/>
            <person name="Wong F.-L."/>
            <person name="Chan T.-F."/>
            <person name="Lam H.-M."/>
        </authorList>
    </citation>
    <scope>NUCLEOTIDE SEQUENCE [LARGE SCALE GENOMIC DNA]</scope>
    <source>
        <strain evidence="3">cv. W05</strain>
        <tissue evidence="2">Hypocotyl of etiolated seedlings</tissue>
    </source>
</reference>
<dbReference type="EMBL" id="QZWG01000004">
    <property type="protein sequence ID" value="RZC16631.1"/>
    <property type="molecule type" value="Genomic_DNA"/>
</dbReference>
<organism evidence="2 3">
    <name type="scientific">Glycine soja</name>
    <name type="common">Wild soybean</name>
    <dbReference type="NCBI Taxonomy" id="3848"/>
    <lineage>
        <taxon>Eukaryota</taxon>
        <taxon>Viridiplantae</taxon>
        <taxon>Streptophyta</taxon>
        <taxon>Embryophyta</taxon>
        <taxon>Tracheophyta</taxon>
        <taxon>Spermatophyta</taxon>
        <taxon>Magnoliopsida</taxon>
        <taxon>eudicotyledons</taxon>
        <taxon>Gunneridae</taxon>
        <taxon>Pentapetalae</taxon>
        <taxon>rosids</taxon>
        <taxon>fabids</taxon>
        <taxon>Fabales</taxon>
        <taxon>Fabaceae</taxon>
        <taxon>Papilionoideae</taxon>
        <taxon>50 kb inversion clade</taxon>
        <taxon>NPAAA clade</taxon>
        <taxon>indigoferoid/millettioid clade</taxon>
        <taxon>Phaseoleae</taxon>
        <taxon>Glycine</taxon>
        <taxon>Glycine subgen. Soja</taxon>
    </lineage>
</organism>
<feature type="domain" description="F-box" evidence="1">
    <location>
        <begin position="56"/>
        <end position="102"/>
    </location>
</feature>
<protein>
    <recommendedName>
        <fullName evidence="1">F-box domain-containing protein</fullName>
    </recommendedName>
</protein>
<dbReference type="PROSITE" id="PS50181">
    <property type="entry name" value="FBOX"/>
    <property type="match status" value="1"/>
</dbReference>
<dbReference type="AlphaFoldDB" id="A0A445L0J1"/>
<evidence type="ECO:0000313" key="3">
    <source>
        <dbReference type="Proteomes" id="UP000289340"/>
    </source>
</evidence>
<dbReference type="InterPro" id="IPR001810">
    <property type="entry name" value="F-box_dom"/>
</dbReference>